<dbReference type="Pfam" id="PF00465">
    <property type="entry name" value="Fe-ADH"/>
    <property type="match status" value="1"/>
</dbReference>
<proteinExistence type="inferred from homology"/>
<name>A0A2M7SAL9_9BACT</name>
<comment type="similarity">
    <text evidence="1">Belongs to the iron-containing alcohol dehydrogenase family.</text>
</comment>
<dbReference type="InterPro" id="IPR056798">
    <property type="entry name" value="ADH_Fe_C"/>
</dbReference>
<dbReference type="GO" id="GO:0046872">
    <property type="term" value="F:metal ion binding"/>
    <property type="evidence" value="ECO:0007669"/>
    <property type="project" value="InterPro"/>
</dbReference>
<feature type="domain" description="Alcohol dehydrogenase iron-type/glycerol dehydrogenase GldA" evidence="3">
    <location>
        <begin position="10"/>
        <end position="177"/>
    </location>
</feature>
<dbReference type="PANTHER" id="PTHR11496">
    <property type="entry name" value="ALCOHOL DEHYDROGENASE"/>
    <property type="match status" value="1"/>
</dbReference>
<evidence type="ECO:0000256" key="2">
    <source>
        <dbReference type="ARBA" id="ARBA00023002"/>
    </source>
</evidence>
<gene>
    <name evidence="5" type="ORF">COY52_07370</name>
</gene>
<dbReference type="EMBL" id="PFMR01000194">
    <property type="protein sequence ID" value="PIZ16323.1"/>
    <property type="molecule type" value="Genomic_DNA"/>
</dbReference>
<organism evidence="5 6">
    <name type="scientific">Candidatus Desantisbacteria bacterium CG_4_10_14_0_8_um_filter_48_22</name>
    <dbReference type="NCBI Taxonomy" id="1974543"/>
    <lineage>
        <taxon>Bacteria</taxon>
        <taxon>Candidatus Desantisiibacteriota</taxon>
    </lineage>
</organism>
<dbReference type="Gene3D" id="1.20.1090.10">
    <property type="entry name" value="Dehydroquinate synthase-like - alpha domain"/>
    <property type="match status" value="1"/>
</dbReference>
<evidence type="ECO:0000313" key="6">
    <source>
        <dbReference type="Proteomes" id="UP000229307"/>
    </source>
</evidence>
<dbReference type="InterPro" id="IPR039697">
    <property type="entry name" value="Alcohol_dehydrogenase_Fe"/>
</dbReference>
<accession>A0A2M7SAL9</accession>
<feature type="domain" description="Fe-containing alcohol dehydrogenase-like C-terminal" evidence="4">
    <location>
        <begin position="188"/>
        <end position="372"/>
    </location>
</feature>
<dbReference type="AlphaFoldDB" id="A0A2M7SAL9"/>
<dbReference type="CDD" id="cd08551">
    <property type="entry name" value="Fe-ADH"/>
    <property type="match status" value="1"/>
</dbReference>
<evidence type="ECO:0000259" key="3">
    <source>
        <dbReference type="Pfam" id="PF00465"/>
    </source>
</evidence>
<dbReference type="SUPFAM" id="SSF56796">
    <property type="entry name" value="Dehydroquinate synthase-like"/>
    <property type="match status" value="1"/>
</dbReference>
<protein>
    <submittedName>
        <fullName evidence="5">Uncharacterized protein</fullName>
    </submittedName>
</protein>
<dbReference type="Pfam" id="PF25137">
    <property type="entry name" value="ADH_Fe_C"/>
    <property type="match status" value="1"/>
</dbReference>
<dbReference type="GO" id="GO:0004022">
    <property type="term" value="F:alcohol dehydrogenase (NAD+) activity"/>
    <property type="evidence" value="ECO:0007669"/>
    <property type="project" value="TreeGrafter"/>
</dbReference>
<dbReference type="Proteomes" id="UP000229307">
    <property type="component" value="Unassembled WGS sequence"/>
</dbReference>
<keyword evidence="2" id="KW-0560">Oxidoreductase</keyword>
<dbReference type="Gene3D" id="3.40.50.1970">
    <property type="match status" value="1"/>
</dbReference>
<dbReference type="InterPro" id="IPR001670">
    <property type="entry name" value="ADH_Fe/GldA"/>
</dbReference>
<dbReference type="FunFam" id="3.40.50.1970:FF:000003">
    <property type="entry name" value="Alcohol dehydrogenase, iron-containing"/>
    <property type="match status" value="1"/>
</dbReference>
<sequence>MTDYMLFNLPVKIYMGDSILDKLKETAGWGKKAFLVTGRNFALGTGLLQKAEALLKEAGVGTSRFTEVEPEPCVETAEKGAKACKDAGCDCVVGIGGGSPLDTAKAIAILATNAGSLRDYFGEEKFPNDPLPVIAVPTTAGTGSEVARYAVMVDWSIPGKKTISSYKILPKISILDPSLTITLTKELTVFTGMDAFSHSLEGYMSTGANPLSDLFAVESMKIISRNLLKVLSKPGDAGLRGSMLYASMLAGMVINKTGTIIVHGMAYPLALGYRLKHGQTNAMLLSSAIAYLYPHYREKLILLEKELGADIRAVLERLVKGTGVSFRLRDCGVLREDIDKLAQEAVGSCERAMKRMKVTLGADDFRKIYEKAF</sequence>
<reference evidence="6" key="1">
    <citation type="submission" date="2017-09" db="EMBL/GenBank/DDBJ databases">
        <title>Depth-based differentiation of microbial function through sediment-hosted aquifers and enrichment of novel symbionts in the deep terrestrial subsurface.</title>
        <authorList>
            <person name="Probst A.J."/>
            <person name="Ladd B."/>
            <person name="Jarett J.K."/>
            <person name="Geller-Mcgrath D.E."/>
            <person name="Sieber C.M.K."/>
            <person name="Emerson J.B."/>
            <person name="Anantharaman K."/>
            <person name="Thomas B.C."/>
            <person name="Malmstrom R."/>
            <person name="Stieglmeier M."/>
            <person name="Klingl A."/>
            <person name="Woyke T."/>
            <person name="Ryan C.M."/>
            <person name="Banfield J.F."/>
        </authorList>
    </citation>
    <scope>NUCLEOTIDE SEQUENCE [LARGE SCALE GENOMIC DNA]</scope>
</reference>
<comment type="caution">
    <text evidence="5">The sequence shown here is derived from an EMBL/GenBank/DDBJ whole genome shotgun (WGS) entry which is preliminary data.</text>
</comment>
<evidence type="ECO:0000256" key="1">
    <source>
        <dbReference type="ARBA" id="ARBA00007358"/>
    </source>
</evidence>
<evidence type="ECO:0000259" key="4">
    <source>
        <dbReference type="Pfam" id="PF25137"/>
    </source>
</evidence>
<evidence type="ECO:0000313" key="5">
    <source>
        <dbReference type="EMBL" id="PIZ16323.1"/>
    </source>
</evidence>
<dbReference type="PANTHER" id="PTHR11496:SF102">
    <property type="entry name" value="ALCOHOL DEHYDROGENASE 4"/>
    <property type="match status" value="1"/>
</dbReference>